<reference evidence="2" key="1">
    <citation type="submission" date="2023-06" db="EMBL/GenBank/DDBJ databases">
        <authorList>
            <person name="Kurt Z."/>
        </authorList>
    </citation>
    <scope>NUCLEOTIDE SEQUENCE</scope>
</reference>
<dbReference type="EMBL" id="CAXDID020000154">
    <property type="protein sequence ID" value="CAL6042653.1"/>
    <property type="molecule type" value="Genomic_DNA"/>
</dbReference>
<name>A0AA86PVD1_9EUKA</name>
<dbReference type="EMBL" id="CATOUU010000969">
    <property type="protein sequence ID" value="CAI9963609.1"/>
    <property type="molecule type" value="Genomic_DNA"/>
</dbReference>
<proteinExistence type="predicted"/>
<gene>
    <name evidence="4" type="ORF">HINF_LOCUS27398</name>
    <name evidence="2" type="ORF">HINF_LOCUS31928</name>
    <name evidence="5" type="ORF">HINF_LOCUS39696</name>
    <name evidence="3" type="ORF">HINF_LOCUS51254</name>
</gene>
<protein>
    <submittedName>
        <fullName evidence="4">Hypothetical_protein</fullName>
    </submittedName>
</protein>
<dbReference type="EMBL" id="CAXDID020000085">
    <property type="protein sequence ID" value="CAL6020371.1"/>
    <property type="molecule type" value="Genomic_DNA"/>
</dbReference>
<reference evidence="4 6" key="2">
    <citation type="submission" date="2024-07" db="EMBL/GenBank/DDBJ databases">
        <authorList>
            <person name="Akdeniz Z."/>
        </authorList>
    </citation>
    <scope>NUCLEOTIDE SEQUENCE [LARGE SCALE GENOMIC DNA]</scope>
</reference>
<evidence type="ECO:0000313" key="6">
    <source>
        <dbReference type="Proteomes" id="UP001642409"/>
    </source>
</evidence>
<dbReference type="EMBL" id="CATOUU010000722">
    <property type="protein sequence ID" value="CAI9944283.1"/>
    <property type="molecule type" value="Genomic_DNA"/>
</dbReference>
<organism evidence="2">
    <name type="scientific">Hexamita inflata</name>
    <dbReference type="NCBI Taxonomy" id="28002"/>
    <lineage>
        <taxon>Eukaryota</taxon>
        <taxon>Metamonada</taxon>
        <taxon>Diplomonadida</taxon>
        <taxon>Hexamitidae</taxon>
        <taxon>Hexamitinae</taxon>
        <taxon>Hexamita</taxon>
    </lineage>
</organism>
<feature type="compositionally biased region" description="Polar residues" evidence="1">
    <location>
        <begin position="186"/>
        <end position="197"/>
    </location>
</feature>
<keyword evidence="6" id="KW-1185">Reference proteome</keyword>
<evidence type="ECO:0000313" key="3">
    <source>
        <dbReference type="EMBL" id="CAI9963609.1"/>
    </source>
</evidence>
<accession>A0AA86PVD1</accession>
<evidence type="ECO:0000313" key="5">
    <source>
        <dbReference type="EMBL" id="CAL6042653.1"/>
    </source>
</evidence>
<sequence length="217" mass="25768">MPCKAQQQFSVDMDAELLGYVGKLINFIEGGQDANVQIFYQRLKREGQRLNINFYWIDEQMHLESYESKAISHCRFLNVLLPKALPPYPAEIQTAVHNSIKEYLNVNKQQWKDKNQEERDDYRKVLEQTVKKEFNLKPSDEYSYKQLVDKSRHQIINFMKKEPLKTQSEQKQLQKVVQRAQENDHSQNVSNSNDFEQQSINDYETIDNQVILCFEEI</sequence>
<dbReference type="Proteomes" id="UP001642409">
    <property type="component" value="Unassembled WGS sequence"/>
</dbReference>
<evidence type="ECO:0000313" key="2">
    <source>
        <dbReference type="EMBL" id="CAI9944283.1"/>
    </source>
</evidence>
<feature type="region of interest" description="Disordered" evidence="1">
    <location>
        <begin position="178"/>
        <end position="197"/>
    </location>
</feature>
<evidence type="ECO:0000313" key="4">
    <source>
        <dbReference type="EMBL" id="CAL6020371.1"/>
    </source>
</evidence>
<evidence type="ECO:0000256" key="1">
    <source>
        <dbReference type="SAM" id="MobiDB-lite"/>
    </source>
</evidence>
<comment type="caution">
    <text evidence="2">The sequence shown here is derived from an EMBL/GenBank/DDBJ whole genome shotgun (WGS) entry which is preliminary data.</text>
</comment>
<dbReference type="AlphaFoldDB" id="A0AA86PVD1"/>